<protein>
    <submittedName>
        <fullName evidence="4">Uncharacterized protein</fullName>
    </submittedName>
</protein>
<feature type="transmembrane region" description="Helical" evidence="3">
    <location>
        <begin position="50"/>
        <end position="69"/>
    </location>
</feature>
<dbReference type="OrthoDB" id="3687641at2759"/>
<sequence>MAVSFSRLSMSDSSSENDESDRLMEKGGSVESLLPTTRNNVPKGFTWGRLYSLVLHLLCVGLIVALWMGRQERSYAAALRGRSWSPAAKYVEYEVNEDHPMGYHEVNKYAGPPDAAQDAAWDALIRPVYFNASVEELKTAGESFENIAELTGGGYPASLGVYHELHCVRQLRFWLYRDYYYPNLTKAEDEYLHTHLDHCTETLRLAIMCHGDTGMYTFAWMDPKAPKPMTQTNSKLACVKWSSIEDYARTRMIPTHPSLIHPSGSSN</sequence>
<keyword evidence="3" id="KW-1133">Transmembrane helix</keyword>
<keyword evidence="3" id="KW-0812">Transmembrane</keyword>
<dbReference type="PANTHER" id="PTHR33365:SF7">
    <property type="entry name" value="TAT PATHWAY SIGNAL SEQUENCE"/>
    <property type="match status" value="1"/>
</dbReference>
<feature type="compositionally biased region" description="Low complexity" evidence="2">
    <location>
        <begin position="1"/>
        <end position="14"/>
    </location>
</feature>
<evidence type="ECO:0000313" key="5">
    <source>
        <dbReference type="Proteomes" id="UP000007115"/>
    </source>
</evidence>
<dbReference type="STRING" id="413071.G9NC91"/>
<dbReference type="HOGENOM" id="CLU_042941_0_1_1"/>
<keyword evidence="5" id="KW-1185">Reference proteome</keyword>
<dbReference type="GO" id="GO:0043386">
    <property type="term" value="P:mycotoxin biosynthetic process"/>
    <property type="evidence" value="ECO:0007669"/>
    <property type="project" value="InterPro"/>
</dbReference>
<keyword evidence="3" id="KW-0472">Membrane</keyword>
<dbReference type="VEuPathDB" id="FungiDB:TRIVIDRAFT_228354"/>
<dbReference type="EMBL" id="ABDF02000092">
    <property type="protein sequence ID" value="EHK15316.1"/>
    <property type="molecule type" value="Genomic_DNA"/>
</dbReference>
<evidence type="ECO:0000256" key="3">
    <source>
        <dbReference type="SAM" id="Phobius"/>
    </source>
</evidence>
<evidence type="ECO:0000256" key="1">
    <source>
        <dbReference type="ARBA" id="ARBA00035112"/>
    </source>
</evidence>
<dbReference type="OMA" id="RMIPTHP"/>
<dbReference type="Pfam" id="PF11807">
    <property type="entry name" value="UstYa"/>
    <property type="match status" value="1"/>
</dbReference>
<dbReference type="AlphaFoldDB" id="G9NC91"/>
<reference evidence="4 5" key="1">
    <citation type="journal article" date="2011" name="Genome Biol.">
        <title>Comparative genome sequence analysis underscores mycoparasitism as the ancestral life style of Trichoderma.</title>
        <authorList>
            <person name="Kubicek C.P."/>
            <person name="Herrera-Estrella A."/>
            <person name="Seidl-Seiboth V."/>
            <person name="Martinez D.A."/>
            <person name="Druzhinina I.S."/>
            <person name="Thon M."/>
            <person name="Zeilinger S."/>
            <person name="Casas-Flores S."/>
            <person name="Horwitz B.A."/>
            <person name="Mukherjee P.K."/>
            <person name="Mukherjee M."/>
            <person name="Kredics L."/>
            <person name="Alcaraz L.D."/>
            <person name="Aerts A."/>
            <person name="Antal Z."/>
            <person name="Atanasova L."/>
            <person name="Cervantes-Badillo M.G."/>
            <person name="Challacombe J."/>
            <person name="Chertkov O."/>
            <person name="McCluskey K."/>
            <person name="Coulpier F."/>
            <person name="Deshpande N."/>
            <person name="von Doehren H."/>
            <person name="Ebbole D.J."/>
            <person name="Esquivel-Naranjo E.U."/>
            <person name="Fekete E."/>
            <person name="Flipphi M."/>
            <person name="Glaser F."/>
            <person name="Gomez-Rodriguez E.Y."/>
            <person name="Gruber S."/>
            <person name="Han C."/>
            <person name="Henrissat B."/>
            <person name="Hermosa R."/>
            <person name="Hernandez-Onate M."/>
            <person name="Karaffa L."/>
            <person name="Kosti I."/>
            <person name="Le Crom S."/>
            <person name="Lindquist E."/>
            <person name="Lucas S."/>
            <person name="Luebeck M."/>
            <person name="Luebeck P.S."/>
            <person name="Margeot A."/>
            <person name="Metz B."/>
            <person name="Misra M."/>
            <person name="Nevalainen H."/>
            <person name="Omann M."/>
            <person name="Packer N."/>
            <person name="Perrone G."/>
            <person name="Uresti-Rivera E.E."/>
            <person name="Salamov A."/>
            <person name="Schmoll M."/>
            <person name="Seiboth B."/>
            <person name="Shapiro H."/>
            <person name="Sukno S."/>
            <person name="Tamayo-Ramos J.A."/>
            <person name="Tisch D."/>
            <person name="Wiest A."/>
            <person name="Wilkinson H.H."/>
            <person name="Zhang M."/>
            <person name="Coutinho P.M."/>
            <person name="Kenerley C.M."/>
            <person name="Monte E."/>
            <person name="Baker S.E."/>
            <person name="Grigoriev I.V."/>
        </authorList>
    </citation>
    <scope>NUCLEOTIDE SEQUENCE [LARGE SCALE GENOMIC DNA]</scope>
    <source>
        <strain evidence="5">Gv29-8 / FGSC 10586</strain>
    </source>
</reference>
<dbReference type="PANTHER" id="PTHR33365">
    <property type="entry name" value="YALI0B05434P"/>
    <property type="match status" value="1"/>
</dbReference>
<proteinExistence type="inferred from homology"/>
<dbReference type="GeneID" id="25792166"/>
<dbReference type="InParanoid" id="G9NC91"/>
<dbReference type="eggNOG" id="ENOG502RKCZ">
    <property type="taxonomic scope" value="Eukaryota"/>
</dbReference>
<organism evidence="4 5">
    <name type="scientific">Hypocrea virens (strain Gv29-8 / FGSC 10586)</name>
    <name type="common">Gliocladium virens</name>
    <name type="synonym">Trichoderma virens</name>
    <dbReference type="NCBI Taxonomy" id="413071"/>
    <lineage>
        <taxon>Eukaryota</taxon>
        <taxon>Fungi</taxon>
        <taxon>Dikarya</taxon>
        <taxon>Ascomycota</taxon>
        <taxon>Pezizomycotina</taxon>
        <taxon>Sordariomycetes</taxon>
        <taxon>Hypocreomycetidae</taxon>
        <taxon>Hypocreales</taxon>
        <taxon>Hypocreaceae</taxon>
        <taxon>Trichoderma</taxon>
    </lineage>
</organism>
<dbReference type="InterPro" id="IPR021765">
    <property type="entry name" value="UstYa-like"/>
</dbReference>
<accession>G9NC91</accession>
<evidence type="ECO:0000313" key="4">
    <source>
        <dbReference type="EMBL" id="EHK15316.1"/>
    </source>
</evidence>
<evidence type="ECO:0000256" key="2">
    <source>
        <dbReference type="SAM" id="MobiDB-lite"/>
    </source>
</evidence>
<dbReference type="Proteomes" id="UP000007115">
    <property type="component" value="Unassembled WGS sequence"/>
</dbReference>
<name>G9NC91_HYPVG</name>
<dbReference type="RefSeq" id="XP_013949519.1">
    <property type="nucleotide sequence ID" value="XM_014094044.1"/>
</dbReference>
<comment type="caution">
    <text evidence="4">The sequence shown here is derived from an EMBL/GenBank/DDBJ whole genome shotgun (WGS) entry which is preliminary data.</text>
</comment>
<gene>
    <name evidence="4" type="ORF">TRIVIDRAFT_228354</name>
</gene>
<comment type="similarity">
    <text evidence="1">Belongs to the ustYa family.</text>
</comment>
<feature type="region of interest" description="Disordered" evidence="2">
    <location>
        <begin position="1"/>
        <end position="35"/>
    </location>
</feature>